<dbReference type="EMBL" id="JAHQIW010006450">
    <property type="protein sequence ID" value="KAJ1369205.1"/>
    <property type="molecule type" value="Genomic_DNA"/>
</dbReference>
<comment type="caution">
    <text evidence="1">The sequence shown here is derived from an EMBL/GenBank/DDBJ whole genome shotgun (WGS) entry which is preliminary data.</text>
</comment>
<accession>A0AAD5R412</accession>
<proteinExistence type="predicted"/>
<sequence length="72" mass="8031">MSDREQAFKSARDLSDAGKPDEAIEVLSKLVYNYEKKALLVSQSRSEAIIILTVKKIIFVVITIYDTVAANL</sequence>
<dbReference type="Proteomes" id="UP001196413">
    <property type="component" value="Unassembled WGS sequence"/>
</dbReference>
<organism evidence="1 2">
    <name type="scientific">Parelaphostrongylus tenuis</name>
    <name type="common">Meningeal worm</name>
    <dbReference type="NCBI Taxonomy" id="148309"/>
    <lineage>
        <taxon>Eukaryota</taxon>
        <taxon>Metazoa</taxon>
        <taxon>Ecdysozoa</taxon>
        <taxon>Nematoda</taxon>
        <taxon>Chromadorea</taxon>
        <taxon>Rhabditida</taxon>
        <taxon>Rhabditina</taxon>
        <taxon>Rhabditomorpha</taxon>
        <taxon>Strongyloidea</taxon>
        <taxon>Metastrongylidae</taxon>
        <taxon>Parelaphostrongylus</taxon>
    </lineage>
</organism>
<name>A0AAD5R412_PARTN</name>
<keyword evidence="2" id="KW-1185">Reference proteome</keyword>
<protein>
    <submittedName>
        <fullName evidence="1">Uncharacterized protein</fullName>
    </submittedName>
</protein>
<feature type="non-terminal residue" evidence="1">
    <location>
        <position position="72"/>
    </location>
</feature>
<reference evidence="1" key="1">
    <citation type="submission" date="2021-06" db="EMBL/GenBank/DDBJ databases">
        <title>Parelaphostrongylus tenuis whole genome reference sequence.</title>
        <authorList>
            <person name="Garwood T.J."/>
            <person name="Larsen P.A."/>
            <person name="Fountain-Jones N.M."/>
            <person name="Garbe J.R."/>
            <person name="Macchietto M.G."/>
            <person name="Kania S.A."/>
            <person name="Gerhold R.W."/>
            <person name="Richards J.E."/>
            <person name="Wolf T.M."/>
        </authorList>
    </citation>
    <scope>NUCLEOTIDE SEQUENCE</scope>
    <source>
        <strain evidence="1">MNPRO001-30</strain>
        <tissue evidence="1">Meninges</tissue>
    </source>
</reference>
<dbReference type="AlphaFoldDB" id="A0AAD5R412"/>
<evidence type="ECO:0000313" key="2">
    <source>
        <dbReference type="Proteomes" id="UP001196413"/>
    </source>
</evidence>
<evidence type="ECO:0000313" key="1">
    <source>
        <dbReference type="EMBL" id="KAJ1369205.1"/>
    </source>
</evidence>
<gene>
    <name evidence="1" type="ORF">KIN20_030613</name>
</gene>